<dbReference type="InterPro" id="IPR002470">
    <property type="entry name" value="Peptidase_S9A"/>
</dbReference>
<evidence type="ECO:0000256" key="1">
    <source>
        <dbReference type="ARBA" id="ARBA00001070"/>
    </source>
</evidence>
<evidence type="ECO:0000259" key="9">
    <source>
        <dbReference type="Pfam" id="PF00326"/>
    </source>
</evidence>
<dbReference type="GO" id="GO:0006508">
    <property type="term" value="P:proteolysis"/>
    <property type="evidence" value="ECO:0007669"/>
    <property type="project" value="UniProtKB-KW"/>
</dbReference>
<dbReference type="RefSeq" id="WP_057933251.1">
    <property type="nucleotide sequence ID" value="NZ_LMZQ01000012.1"/>
</dbReference>
<protein>
    <recommendedName>
        <fullName evidence="3">prolyl oligopeptidase</fullName>
        <ecNumber evidence="3">3.4.21.26</ecNumber>
    </recommendedName>
    <alternativeName>
        <fullName evidence="8">Proline-specific endopeptidase</fullName>
    </alternativeName>
</protein>
<sequence>MKKQIVLSLFALSLFACNQGKKPAEKITLMKYPETKKDSTKDNYFGTTISDPYRWLENDTSAETKAWVIAENKVTENYLEQIPYRADIKKRLTALWNYPKESAPFKVGEYYFFTKNDGLQNQSIWFMKKGLDGKEEVFLDPNKLTKDGTAAVSLLGFSHDKKYLAYSVAQAGSDWSNIYVMEIASKTKLADELKWTKFSGAAWKGDGFYYSKFDEPIKGTDLSAANKYQKVYFHKLGDQQRNDQLIFEDKTNPNLYFGANVTEDERFLVVYASAGTSGNALYYQDLNAPNSKIALLVKGFENNHSVIDNVGDKLLVNTDLGAENKQVVLVDPKNADPKNWQKIIPESKLALEGIGTGGGFLWASYLKDASTNIVQFDLSGKKIGDVKLPAIGTIGGFGGYKEDKEFFYTFSNFTTPGTIYRYDINRSESIVYKKSDLQFNTDNYETKQVFYPSKDGTKVPMFIVHKKGIKLDGNNPVYLYAYGGFQVSLTPGFSLSRMLFLERGGIYVQPSLRGGSEYGEAWHKGGMLAKKQNVFDDFIAAAEYLVKEKYTNPTKIAISGGSNGGLLVGACMTQRPDLFKVALPAVGVLDMLRYHKFTVGWGWAVEYGSSDKKEDFDYLIKYSPLHNLKSGVNYPATLITTADHDDRVVPAHSFKFAATLQDKYTGENPVLIRIETKAGHGAGKPTTKLIEEASDVWSFVFQNLGMSW</sequence>
<evidence type="ECO:0000256" key="6">
    <source>
        <dbReference type="ARBA" id="ARBA00022825"/>
    </source>
</evidence>
<evidence type="ECO:0000256" key="4">
    <source>
        <dbReference type="ARBA" id="ARBA00022670"/>
    </source>
</evidence>
<evidence type="ECO:0000313" key="11">
    <source>
        <dbReference type="EMBL" id="KRT15145.1"/>
    </source>
</evidence>
<dbReference type="PRINTS" id="PR00862">
    <property type="entry name" value="PROLIGOPTASE"/>
</dbReference>
<dbReference type="PANTHER" id="PTHR42881">
    <property type="entry name" value="PROLYL ENDOPEPTIDASE"/>
    <property type="match status" value="1"/>
</dbReference>
<dbReference type="Pfam" id="PF00326">
    <property type="entry name" value="Peptidase_S9"/>
    <property type="match status" value="1"/>
</dbReference>
<dbReference type="GO" id="GO:0005829">
    <property type="term" value="C:cytosol"/>
    <property type="evidence" value="ECO:0007669"/>
    <property type="project" value="TreeGrafter"/>
</dbReference>
<organism evidence="11 12">
    <name type="scientific">Pedobacter ginsenosidimutans</name>
    <dbReference type="NCBI Taxonomy" id="687842"/>
    <lineage>
        <taxon>Bacteria</taxon>
        <taxon>Pseudomonadati</taxon>
        <taxon>Bacteroidota</taxon>
        <taxon>Sphingobacteriia</taxon>
        <taxon>Sphingobacteriales</taxon>
        <taxon>Sphingobacteriaceae</taxon>
        <taxon>Pedobacter</taxon>
    </lineage>
</organism>
<dbReference type="GO" id="GO:0070012">
    <property type="term" value="F:oligopeptidase activity"/>
    <property type="evidence" value="ECO:0007669"/>
    <property type="project" value="TreeGrafter"/>
</dbReference>
<dbReference type="InterPro" id="IPR001375">
    <property type="entry name" value="Peptidase_S9_cat"/>
</dbReference>
<evidence type="ECO:0000259" key="10">
    <source>
        <dbReference type="Pfam" id="PF02897"/>
    </source>
</evidence>
<dbReference type="Proteomes" id="UP000051950">
    <property type="component" value="Unassembled WGS sequence"/>
</dbReference>
<dbReference type="AlphaFoldDB" id="A0A0T5VNA7"/>
<evidence type="ECO:0000256" key="2">
    <source>
        <dbReference type="ARBA" id="ARBA00005228"/>
    </source>
</evidence>
<dbReference type="SUPFAM" id="SSF50993">
    <property type="entry name" value="Peptidase/esterase 'gauge' domain"/>
    <property type="match status" value="1"/>
</dbReference>
<keyword evidence="4" id="KW-0645">Protease</keyword>
<dbReference type="InterPro" id="IPR029058">
    <property type="entry name" value="AB_hydrolase_fold"/>
</dbReference>
<dbReference type="InterPro" id="IPR051167">
    <property type="entry name" value="Prolyl_oligopep/macrocyclase"/>
</dbReference>
<keyword evidence="12" id="KW-1185">Reference proteome</keyword>
<evidence type="ECO:0000256" key="7">
    <source>
        <dbReference type="ARBA" id="ARBA00060121"/>
    </source>
</evidence>
<dbReference type="PANTHER" id="PTHR42881:SF2">
    <property type="entry name" value="PROLYL ENDOPEPTIDASE"/>
    <property type="match status" value="1"/>
</dbReference>
<comment type="caution">
    <text evidence="11">The sequence shown here is derived from an EMBL/GenBank/DDBJ whole genome shotgun (WGS) entry which is preliminary data.</text>
</comment>
<comment type="function">
    <text evidence="7">Cleaves peptide bonds on the C-terminal side of prolyl residues within peptides that are up to approximately 30 amino acids long. Has an absolute requirement for an X-Pro bond in the trans configuration immediately preceding the Pro-Y scissible bond.</text>
</comment>
<dbReference type="GO" id="GO:0004252">
    <property type="term" value="F:serine-type endopeptidase activity"/>
    <property type="evidence" value="ECO:0007669"/>
    <property type="project" value="UniProtKB-EC"/>
</dbReference>
<proteinExistence type="inferred from homology"/>
<accession>A0A0T5VNA7</accession>
<evidence type="ECO:0000256" key="3">
    <source>
        <dbReference type="ARBA" id="ARBA00011897"/>
    </source>
</evidence>
<keyword evidence="5" id="KW-0378">Hydrolase</keyword>
<dbReference type="SUPFAM" id="SSF53474">
    <property type="entry name" value="alpha/beta-Hydrolases"/>
    <property type="match status" value="1"/>
</dbReference>
<comment type="similarity">
    <text evidence="2">Belongs to the peptidase S9A family.</text>
</comment>
<feature type="domain" description="Peptidase S9 prolyl oligopeptidase catalytic" evidence="9">
    <location>
        <begin position="493"/>
        <end position="706"/>
    </location>
</feature>
<dbReference type="InterPro" id="IPR002471">
    <property type="entry name" value="Pept_S9_AS"/>
</dbReference>
<dbReference type="InterPro" id="IPR023302">
    <property type="entry name" value="Pept_S9A_N"/>
</dbReference>
<dbReference type="OrthoDB" id="9801421at2"/>
<dbReference type="FunFam" id="3.40.50.1820:FF:000005">
    <property type="entry name" value="Prolyl endopeptidase"/>
    <property type="match status" value="1"/>
</dbReference>
<keyword evidence="6" id="KW-0720">Serine protease</keyword>
<dbReference type="PROSITE" id="PS00708">
    <property type="entry name" value="PRO_ENDOPEP_SER"/>
    <property type="match status" value="1"/>
</dbReference>
<dbReference type="EMBL" id="LMZQ01000012">
    <property type="protein sequence ID" value="KRT15145.1"/>
    <property type="molecule type" value="Genomic_DNA"/>
</dbReference>
<comment type="catalytic activity">
    <reaction evidence="1">
        <text>Hydrolysis of Pro-|-Xaa &gt;&gt; Ala-|-Xaa in oligopeptides.</text>
        <dbReference type="EC" id="3.4.21.26"/>
    </reaction>
</comment>
<evidence type="ECO:0000313" key="12">
    <source>
        <dbReference type="Proteomes" id="UP000051950"/>
    </source>
</evidence>
<dbReference type="Gene3D" id="2.130.10.120">
    <property type="entry name" value="Prolyl oligopeptidase, N-terminal domain"/>
    <property type="match status" value="1"/>
</dbReference>
<evidence type="ECO:0000256" key="8">
    <source>
        <dbReference type="ARBA" id="ARBA00081187"/>
    </source>
</evidence>
<name>A0A0T5VNA7_9SPHI</name>
<dbReference type="PROSITE" id="PS51257">
    <property type="entry name" value="PROKAR_LIPOPROTEIN"/>
    <property type="match status" value="1"/>
</dbReference>
<dbReference type="EC" id="3.4.21.26" evidence="3"/>
<gene>
    <name evidence="11" type="ORF">ASU31_15840</name>
</gene>
<dbReference type="Gene3D" id="3.40.50.1820">
    <property type="entry name" value="alpha/beta hydrolase"/>
    <property type="match status" value="1"/>
</dbReference>
<dbReference type="Pfam" id="PF02897">
    <property type="entry name" value="Peptidase_S9_N"/>
    <property type="match status" value="1"/>
</dbReference>
<evidence type="ECO:0000256" key="5">
    <source>
        <dbReference type="ARBA" id="ARBA00022801"/>
    </source>
</evidence>
<feature type="domain" description="Peptidase S9A N-terminal" evidence="10">
    <location>
        <begin position="33"/>
        <end position="434"/>
    </location>
</feature>
<dbReference type="STRING" id="687842.ASU31_15840"/>
<reference evidence="11 12" key="1">
    <citation type="submission" date="2015-11" db="EMBL/GenBank/DDBJ databases">
        <title>Sequence of Pedobacter ginsenosidimutans.</title>
        <authorList>
            <person name="Carson E."/>
            <person name="Keyser V."/>
            <person name="Newman J."/>
            <person name="Miller J."/>
        </authorList>
    </citation>
    <scope>NUCLEOTIDE SEQUENCE [LARGE SCALE GENOMIC DNA]</scope>
    <source>
        <strain evidence="11 12">KACC 14530</strain>
    </source>
</reference>